<dbReference type="EMBL" id="JANBPG010000076">
    <property type="protein sequence ID" value="KAJ1900506.1"/>
    <property type="molecule type" value="Genomic_DNA"/>
</dbReference>
<evidence type="ECO:0000313" key="1">
    <source>
        <dbReference type="EMBL" id="KAJ1900506.1"/>
    </source>
</evidence>
<sequence length="832" mass="90540">MRVSFGGLLLTWAVLGQCLAAQTKLNAATEAAAALSTTALSNAIASDKAALSLDTERQHSHEEHEERKRERLFQKAHSTLQTYEQARHRAQERRHQQQHQRSGASVLRTRRPIAGLLPEWLRRPLSAIERPLSAIERLLSGKGKGKGKASAEDIPAGVRQALQRVSSLADAGHAAARLLRAETLLYGKYGVEADPAAALAAYRVLADQGLGEAHYIVGFLHATGLGGAPQQNSLALMHTTAAAIQGHPQAAMALAFRHAKGLGVPTSCRAALDNYRTVARLAVRHYLAGPPLGRALPEPRPRARLTDDAGGAYGVRTGAARPVGRAEFDDTLEYYGFSARKGSASSSLMLADLHYQGHRYAARNYTAAAAYVRDILPRLWLPSGELRAGLTQAEAAAAAQAAAMHGQMLLRGEDRRRPERPEEAAGAKAWLARAAALNQPAALNALGFVHQHGLLQTPVSAERALGLFRQAAERGHTGGMTNYALAIAAAQPDAALRLLRKAAEAGHVLAHFRLGEMHAGRPAEENCRVALASFRYVAEHADWLHTADPQAHQAFRRGDLHAATVHYMRGAEMGYAAAQLNAALLLERAARTGGAAPFATARLADRAAAVYWTRAANQDVPEARVRQADHHFHGRGVPRSMHRAADAYVLAAAAPEANALAMWSLAYMYENGLGVARNFHLAKHYYDASLEANEAGRLANYAALVRLCLKYVAAWARGEDTGDAPLFFTPQSQKREQSQNQKREQGQNQKREQSQNQKREQNQDQDQDQGQDQDQDRWDVQPAAPAHGDDRRDEEPEDDHGHGHDEESGSMVDNVFVVVLFLAAAWMFIPFR</sequence>
<gene>
    <name evidence="1" type="primary">HRD3_2</name>
    <name evidence="1" type="ORF">LPJ66_001419</name>
</gene>
<keyword evidence="2" id="KW-1185">Reference proteome</keyword>
<name>A0ACC1ITM4_9FUNG</name>
<reference evidence="1" key="1">
    <citation type="submission" date="2022-07" db="EMBL/GenBank/DDBJ databases">
        <title>Phylogenomic reconstructions and comparative analyses of Kickxellomycotina fungi.</title>
        <authorList>
            <person name="Reynolds N.K."/>
            <person name="Stajich J.E."/>
            <person name="Barry K."/>
            <person name="Grigoriev I.V."/>
            <person name="Crous P."/>
            <person name="Smith M.E."/>
        </authorList>
    </citation>
    <scope>NUCLEOTIDE SEQUENCE</scope>
    <source>
        <strain evidence="1">Benny 63K</strain>
    </source>
</reference>
<accession>A0ACC1ITM4</accession>
<protein>
    <submittedName>
        <fullName evidence="1">ERAD-associated protein</fullName>
    </submittedName>
</protein>
<comment type="caution">
    <text evidence="1">The sequence shown here is derived from an EMBL/GenBank/DDBJ whole genome shotgun (WGS) entry which is preliminary data.</text>
</comment>
<evidence type="ECO:0000313" key="2">
    <source>
        <dbReference type="Proteomes" id="UP001150581"/>
    </source>
</evidence>
<dbReference type="Proteomes" id="UP001150581">
    <property type="component" value="Unassembled WGS sequence"/>
</dbReference>
<proteinExistence type="predicted"/>
<organism evidence="1 2">
    <name type="scientific">Kickxella alabastrina</name>
    <dbReference type="NCBI Taxonomy" id="61397"/>
    <lineage>
        <taxon>Eukaryota</taxon>
        <taxon>Fungi</taxon>
        <taxon>Fungi incertae sedis</taxon>
        <taxon>Zoopagomycota</taxon>
        <taxon>Kickxellomycotina</taxon>
        <taxon>Kickxellomycetes</taxon>
        <taxon>Kickxellales</taxon>
        <taxon>Kickxellaceae</taxon>
        <taxon>Kickxella</taxon>
    </lineage>
</organism>